<evidence type="ECO:0000313" key="1">
    <source>
        <dbReference type="EMBL" id="OGL87652.1"/>
    </source>
</evidence>
<gene>
    <name evidence="1" type="ORF">A3I42_02815</name>
</gene>
<reference evidence="1 2" key="1">
    <citation type="journal article" date="2016" name="Nat. Commun.">
        <title>Thousands of microbial genomes shed light on interconnected biogeochemical processes in an aquifer system.</title>
        <authorList>
            <person name="Anantharaman K."/>
            <person name="Brown C.T."/>
            <person name="Hug L.A."/>
            <person name="Sharon I."/>
            <person name="Castelle C.J."/>
            <person name="Probst A.J."/>
            <person name="Thomas B.C."/>
            <person name="Singh A."/>
            <person name="Wilkins M.J."/>
            <person name="Karaoz U."/>
            <person name="Brodie E.L."/>
            <person name="Williams K.H."/>
            <person name="Hubbard S.S."/>
            <person name="Banfield J.F."/>
        </authorList>
    </citation>
    <scope>NUCLEOTIDE SEQUENCE [LARGE SCALE GENOMIC DNA]</scope>
</reference>
<comment type="caution">
    <text evidence="1">The sequence shown here is derived from an EMBL/GenBank/DDBJ whole genome shotgun (WGS) entry which is preliminary data.</text>
</comment>
<dbReference type="EMBL" id="MGER01000066">
    <property type="protein sequence ID" value="OGL87652.1"/>
    <property type="molecule type" value="Genomic_DNA"/>
</dbReference>
<protein>
    <submittedName>
        <fullName evidence="1">Uncharacterized protein</fullName>
    </submittedName>
</protein>
<organism evidence="1 2">
    <name type="scientific">Candidatus Uhrbacteria bacterium RIFCSPLOWO2_02_FULL_49_11</name>
    <dbReference type="NCBI Taxonomy" id="1802409"/>
    <lineage>
        <taxon>Bacteria</taxon>
        <taxon>Candidatus Uhriibacteriota</taxon>
    </lineage>
</organism>
<proteinExistence type="predicted"/>
<dbReference type="AlphaFoldDB" id="A0A1F7VAV1"/>
<evidence type="ECO:0000313" key="2">
    <source>
        <dbReference type="Proteomes" id="UP000178264"/>
    </source>
</evidence>
<name>A0A1F7VAV1_9BACT</name>
<sequence>MKKEEVITLAREIFKIRLKSSNEGSAEDDGVHQMTIRGIAFYDHKVIEKWYKDAIKTAETIIALEEEYLNNV</sequence>
<dbReference type="Proteomes" id="UP000178264">
    <property type="component" value="Unassembled WGS sequence"/>
</dbReference>
<accession>A0A1F7VAV1</accession>